<dbReference type="PANTHER" id="PTHR44040">
    <property type="entry name" value="RETINOBLASTOMA-BINDING PROTEIN 5"/>
    <property type="match status" value="1"/>
</dbReference>
<dbReference type="InterPro" id="IPR020084">
    <property type="entry name" value="NUDIX_hydrolase_CS"/>
</dbReference>
<keyword evidence="8" id="KW-1185">Reference proteome</keyword>
<proteinExistence type="predicted"/>
<dbReference type="InterPro" id="IPR001680">
    <property type="entry name" value="WD40_rpt"/>
</dbReference>
<dbReference type="Gene3D" id="2.130.10.10">
    <property type="entry name" value="YVTN repeat-like/Quinoprotein amine dehydrogenase"/>
    <property type="match status" value="1"/>
</dbReference>
<sequence>MDAVIDNSRCVMPYPEVVDGKIDTMGSAACVTKYNRFGSIFAIGCLDGRIFLMNHNDIRKTIVKHFTQHVSVIHSLCFSRDSRYLVSTSQDMNIIIWDIVEGVSIKRIRSNGVPLSALFNPRNNRQLVVYNLTQSIQVYNTENLHCEKSAYQISGTGEDNFTCFAFERHGKYIFCGSAKGKIFVYDANTLCMITYFRQGGNHQIKQIWISRKGDFALTNNSDKILRCYSIQSMLNTNKGQTLEPNNKFSDTVDRRAWAKCAANGTMDYVCGLVQKDHGIFIWERSTGTVVKRLFNNSGNGSTDIQWHPTKPIISTVYKGEVYIWKDPCAENWSGFAPDFTEIEDNIKYREKEGEFDIEDEDASQDQISKEQAEEDIIDVETLDDNAVYCSSDEDSVPLNDLSLQTGNVWYLPAKIDIDPNDDAEEKNEPLLSEQMIIKLHERHKRETLHNEYIIMASITNTINTYLDGKKDRYNGLIISSDAYKNILPANNLKKVLEYSENVWKEKYYNSIWIKVNIEQSDWIPILTKFGFNFHHAQENFVMLTKWLAINKVSSLPRYPFTTVGVGGITINSKGQILLMREKKGHYLGWKFPGGLQDYGEDIEDTAIREVKEETGVETVSEGVICFRHSHQTPYPNCSDIYFLVALKPKDEVKTEIIKCPNETEAAGWFSREEIKNMSNKEIHNFHLNAIELYDNWKKSPLKGWNKQNYFVPELNKHWVMYFSNDSKTTENYKI</sequence>
<dbReference type="PROSITE" id="PS00893">
    <property type="entry name" value="NUDIX_BOX"/>
    <property type="match status" value="1"/>
</dbReference>
<name>A0AAF5HYB8_STRER</name>
<dbReference type="GO" id="GO:0048188">
    <property type="term" value="C:Set1C/COMPASS complex"/>
    <property type="evidence" value="ECO:0007669"/>
    <property type="project" value="InterPro"/>
</dbReference>
<dbReference type="GO" id="GO:0016787">
    <property type="term" value="F:hydrolase activity"/>
    <property type="evidence" value="ECO:0007669"/>
    <property type="project" value="UniProtKB-KW"/>
</dbReference>
<evidence type="ECO:0000313" key="8">
    <source>
        <dbReference type="Proteomes" id="UP000035681"/>
    </source>
</evidence>
<dbReference type="InterPro" id="IPR036322">
    <property type="entry name" value="WD40_repeat_dom_sf"/>
</dbReference>
<dbReference type="PRINTS" id="PR00502">
    <property type="entry name" value="NUDIXFAMILY"/>
</dbReference>
<dbReference type="CDD" id="cd04670">
    <property type="entry name" value="NUDIX_ASFGF2_Nudt6"/>
    <property type="match status" value="1"/>
</dbReference>
<dbReference type="InterPro" id="IPR040618">
    <property type="entry name" value="Pre-Nudix"/>
</dbReference>
<dbReference type="Proteomes" id="UP000035681">
    <property type="component" value="Unplaced"/>
</dbReference>
<dbReference type="PROSITE" id="PS51462">
    <property type="entry name" value="NUDIX"/>
    <property type="match status" value="1"/>
</dbReference>
<organism evidence="8 9">
    <name type="scientific">Strongyloides stercoralis</name>
    <name type="common">Threadworm</name>
    <dbReference type="NCBI Taxonomy" id="6248"/>
    <lineage>
        <taxon>Eukaryota</taxon>
        <taxon>Metazoa</taxon>
        <taxon>Ecdysozoa</taxon>
        <taxon>Nematoda</taxon>
        <taxon>Chromadorea</taxon>
        <taxon>Rhabditida</taxon>
        <taxon>Tylenchina</taxon>
        <taxon>Panagrolaimomorpha</taxon>
        <taxon>Strongyloidoidea</taxon>
        <taxon>Strongyloididae</taxon>
        <taxon>Strongyloides</taxon>
    </lineage>
</organism>
<dbReference type="Gene3D" id="3.90.79.10">
    <property type="entry name" value="Nucleoside Triphosphate Pyrophosphohydrolase"/>
    <property type="match status" value="1"/>
</dbReference>
<dbReference type="InterPro" id="IPR020476">
    <property type="entry name" value="Nudix_hydrolase"/>
</dbReference>
<evidence type="ECO:0000256" key="3">
    <source>
        <dbReference type="ARBA" id="ARBA00022737"/>
    </source>
</evidence>
<accession>A0AAF5HYB8</accession>
<dbReference type="SUPFAM" id="SSF50978">
    <property type="entry name" value="WD40 repeat-like"/>
    <property type="match status" value="1"/>
</dbReference>
<evidence type="ECO:0000256" key="4">
    <source>
        <dbReference type="ARBA" id="ARBA00022801"/>
    </source>
</evidence>
<dbReference type="PROSITE" id="PS00678">
    <property type="entry name" value="WD_REPEATS_1"/>
    <property type="match status" value="1"/>
</dbReference>
<evidence type="ECO:0000256" key="6">
    <source>
        <dbReference type="PROSITE-ProRule" id="PRU00221"/>
    </source>
</evidence>
<feature type="repeat" description="WD" evidence="6">
    <location>
        <begin position="66"/>
        <end position="107"/>
    </location>
</feature>
<dbReference type="WBParaSite" id="TCONS_00002502.p1">
    <property type="protein sequence ID" value="TCONS_00002502.p1"/>
    <property type="gene ID" value="XLOC_002347"/>
</dbReference>
<dbReference type="Pfam" id="PF00293">
    <property type="entry name" value="NUDIX"/>
    <property type="match status" value="1"/>
</dbReference>
<keyword evidence="4" id="KW-0378">Hydrolase</keyword>
<evidence type="ECO:0000256" key="5">
    <source>
        <dbReference type="ARBA" id="ARBA00023242"/>
    </source>
</evidence>
<keyword evidence="5" id="KW-0539">Nucleus</keyword>
<dbReference type="InterPro" id="IPR019775">
    <property type="entry name" value="WD40_repeat_CS"/>
</dbReference>
<dbReference type="InterPro" id="IPR000086">
    <property type="entry name" value="NUDIX_hydrolase_dom"/>
</dbReference>
<reference evidence="9" key="1">
    <citation type="submission" date="2024-02" db="UniProtKB">
        <authorList>
            <consortium name="WormBaseParasite"/>
        </authorList>
    </citation>
    <scope>IDENTIFICATION</scope>
</reference>
<dbReference type="PANTHER" id="PTHR44040:SF1">
    <property type="entry name" value="RETINOBLASTOMA-BINDING PROTEIN 5"/>
    <property type="match status" value="1"/>
</dbReference>
<dbReference type="Pfam" id="PF18290">
    <property type="entry name" value="Nudix_hydro"/>
    <property type="match status" value="1"/>
</dbReference>
<dbReference type="InterPro" id="IPR015943">
    <property type="entry name" value="WD40/YVTN_repeat-like_dom_sf"/>
</dbReference>
<dbReference type="Pfam" id="PF00400">
    <property type="entry name" value="WD40"/>
    <property type="match status" value="2"/>
</dbReference>
<evidence type="ECO:0000256" key="2">
    <source>
        <dbReference type="ARBA" id="ARBA00022574"/>
    </source>
</evidence>
<dbReference type="Gene3D" id="3.40.630.30">
    <property type="match status" value="1"/>
</dbReference>
<dbReference type="PROSITE" id="PS50294">
    <property type="entry name" value="WD_REPEATS_REGION"/>
    <property type="match status" value="1"/>
</dbReference>
<dbReference type="InterPro" id="IPR015797">
    <property type="entry name" value="NUDIX_hydrolase-like_dom_sf"/>
</dbReference>
<dbReference type="InterPro" id="IPR037850">
    <property type="entry name" value="RBBP5/Swd1"/>
</dbReference>
<dbReference type="PROSITE" id="PS50082">
    <property type="entry name" value="WD_REPEATS_2"/>
    <property type="match status" value="1"/>
</dbReference>
<evidence type="ECO:0000313" key="9">
    <source>
        <dbReference type="WBParaSite" id="TCONS_00002502.p1"/>
    </source>
</evidence>
<evidence type="ECO:0000256" key="1">
    <source>
        <dbReference type="ARBA" id="ARBA00004123"/>
    </source>
</evidence>
<dbReference type="SUPFAM" id="SSF55811">
    <property type="entry name" value="Nudix"/>
    <property type="match status" value="1"/>
</dbReference>
<protein>
    <recommendedName>
        <fullName evidence="7">Nudix hydrolase domain-containing protein</fullName>
    </recommendedName>
</protein>
<feature type="domain" description="Nudix hydrolase" evidence="7">
    <location>
        <begin position="560"/>
        <end position="691"/>
    </location>
</feature>
<comment type="subcellular location">
    <subcellularLocation>
        <location evidence="1">Nucleus</location>
    </subcellularLocation>
</comment>
<keyword evidence="2 6" id="KW-0853">WD repeat</keyword>
<evidence type="ECO:0000259" key="7">
    <source>
        <dbReference type="PROSITE" id="PS51462"/>
    </source>
</evidence>
<dbReference type="SMART" id="SM00320">
    <property type="entry name" value="WD40"/>
    <property type="match status" value="5"/>
</dbReference>
<keyword evidence="3" id="KW-0677">Repeat</keyword>
<dbReference type="AlphaFoldDB" id="A0AAF5HYB8"/>